<comment type="subcellular location">
    <subcellularLocation>
        <location evidence="1">Cytoplasm</location>
    </subcellularLocation>
</comment>
<dbReference type="PANTHER" id="PTHR33540:SF2">
    <property type="entry name" value="TRNA THREONYLCARBAMOYLADENOSINE BIOSYNTHESIS PROTEIN TSAE"/>
    <property type="match status" value="1"/>
</dbReference>
<dbReference type="PANTHER" id="PTHR33540">
    <property type="entry name" value="TRNA THREONYLCARBAMOYLADENOSINE BIOSYNTHESIS PROTEIN TSAE"/>
    <property type="match status" value="1"/>
</dbReference>
<dbReference type="AlphaFoldDB" id="A0A381TQJ3"/>
<evidence type="ECO:0000256" key="6">
    <source>
        <dbReference type="ARBA" id="ARBA00022723"/>
    </source>
</evidence>
<evidence type="ECO:0000256" key="1">
    <source>
        <dbReference type="ARBA" id="ARBA00004496"/>
    </source>
</evidence>
<dbReference type="InterPro" id="IPR027417">
    <property type="entry name" value="P-loop_NTPase"/>
</dbReference>
<dbReference type="GO" id="GO:0046872">
    <property type="term" value="F:metal ion binding"/>
    <property type="evidence" value="ECO:0007669"/>
    <property type="project" value="UniProtKB-KW"/>
</dbReference>
<dbReference type="SUPFAM" id="SSF52540">
    <property type="entry name" value="P-loop containing nucleoside triphosphate hydrolases"/>
    <property type="match status" value="1"/>
</dbReference>
<comment type="similarity">
    <text evidence="2">Belongs to the TsaE family.</text>
</comment>
<gene>
    <name evidence="11" type="ORF">METZ01_LOCUS70928</name>
</gene>
<dbReference type="GO" id="GO:0002949">
    <property type="term" value="P:tRNA threonylcarbamoyladenosine modification"/>
    <property type="evidence" value="ECO:0007669"/>
    <property type="project" value="InterPro"/>
</dbReference>
<dbReference type="InterPro" id="IPR003442">
    <property type="entry name" value="T6A_TsaE"/>
</dbReference>
<evidence type="ECO:0000256" key="3">
    <source>
        <dbReference type="ARBA" id="ARBA00019010"/>
    </source>
</evidence>
<proteinExistence type="inferred from homology"/>
<accession>A0A381TQJ3</accession>
<dbReference type="Gene3D" id="3.40.50.300">
    <property type="entry name" value="P-loop containing nucleotide triphosphate hydrolases"/>
    <property type="match status" value="1"/>
</dbReference>
<dbReference type="GO" id="GO:0005737">
    <property type="term" value="C:cytoplasm"/>
    <property type="evidence" value="ECO:0007669"/>
    <property type="project" value="UniProtKB-SubCell"/>
</dbReference>
<evidence type="ECO:0000256" key="4">
    <source>
        <dbReference type="ARBA" id="ARBA00022490"/>
    </source>
</evidence>
<keyword evidence="9" id="KW-0460">Magnesium</keyword>
<dbReference type="Pfam" id="PF02367">
    <property type="entry name" value="TsaE"/>
    <property type="match status" value="1"/>
</dbReference>
<evidence type="ECO:0000313" key="11">
    <source>
        <dbReference type="EMBL" id="SVA18074.1"/>
    </source>
</evidence>
<keyword evidence="4" id="KW-0963">Cytoplasm</keyword>
<evidence type="ECO:0000256" key="5">
    <source>
        <dbReference type="ARBA" id="ARBA00022694"/>
    </source>
</evidence>
<evidence type="ECO:0000256" key="7">
    <source>
        <dbReference type="ARBA" id="ARBA00022741"/>
    </source>
</evidence>
<keyword evidence="5" id="KW-0819">tRNA processing</keyword>
<dbReference type="EMBL" id="UINC01004959">
    <property type="protein sequence ID" value="SVA18074.1"/>
    <property type="molecule type" value="Genomic_DNA"/>
</dbReference>
<reference evidence="11" key="1">
    <citation type="submission" date="2018-05" db="EMBL/GenBank/DDBJ databases">
        <authorList>
            <person name="Lanie J.A."/>
            <person name="Ng W.-L."/>
            <person name="Kazmierczak K.M."/>
            <person name="Andrzejewski T.M."/>
            <person name="Davidsen T.M."/>
            <person name="Wayne K.J."/>
            <person name="Tettelin H."/>
            <person name="Glass J.I."/>
            <person name="Rusch D."/>
            <person name="Podicherti R."/>
            <person name="Tsui H.-C.T."/>
            <person name="Winkler M.E."/>
        </authorList>
    </citation>
    <scope>NUCLEOTIDE SEQUENCE</scope>
</reference>
<evidence type="ECO:0000256" key="8">
    <source>
        <dbReference type="ARBA" id="ARBA00022840"/>
    </source>
</evidence>
<evidence type="ECO:0000256" key="2">
    <source>
        <dbReference type="ARBA" id="ARBA00007599"/>
    </source>
</evidence>
<protein>
    <recommendedName>
        <fullName evidence="3">tRNA threonylcarbamoyladenosine biosynthesis protein TsaE</fullName>
    </recommendedName>
    <alternativeName>
        <fullName evidence="10">t(6)A37 threonylcarbamoyladenosine biosynthesis protein TsaE</fullName>
    </alternativeName>
</protein>
<dbReference type="NCBIfam" id="TIGR00150">
    <property type="entry name" value="T6A_YjeE"/>
    <property type="match status" value="1"/>
</dbReference>
<sequence>MRNLTLELNSLETTEYVARKMAEHLFQGSIMLFWGDMGSGKTTFIKSLCSGLGVLPDKVTSPTYTLVNIYKCNWYIFHVDLFRLTAPEQLYDMDRADLIADQGVTMVEWPQMLQNYLTDEPVLNLRFKNVSDHHRRLILETESSEFDILFNTMEQQNLSCG</sequence>
<evidence type="ECO:0000256" key="10">
    <source>
        <dbReference type="ARBA" id="ARBA00032441"/>
    </source>
</evidence>
<keyword evidence="8" id="KW-0067">ATP-binding</keyword>
<evidence type="ECO:0000256" key="9">
    <source>
        <dbReference type="ARBA" id="ARBA00022842"/>
    </source>
</evidence>
<keyword evidence="6" id="KW-0479">Metal-binding</keyword>
<dbReference type="GO" id="GO:0005524">
    <property type="term" value="F:ATP binding"/>
    <property type="evidence" value="ECO:0007669"/>
    <property type="project" value="UniProtKB-KW"/>
</dbReference>
<keyword evidence="7" id="KW-0547">Nucleotide-binding</keyword>
<organism evidence="11">
    <name type="scientific">marine metagenome</name>
    <dbReference type="NCBI Taxonomy" id="408172"/>
    <lineage>
        <taxon>unclassified sequences</taxon>
        <taxon>metagenomes</taxon>
        <taxon>ecological metagenomes</taxon>
    </lineage>
</organism>
<name>A0A381TQJ3_9ZZZZ</name>